<gene>
    <name evidence="2" type="ORF">N783_21580</name>
</gene>
<comment type="caution">
    <text evidence="2">The sequence shown here is derived from an EMBL/GenBank/DDBJ whole genome shotgun (WGS) entry which is preliminary data.</text>
</comment>
<dbReference type="OrthoDB" id="2689879at2"/>
<accession>A0A0A5FSP6</accession>
<proteinExistence type="predicted"/>
<dbReference type="AlphaFoldDB" id="A0A0A5FSP6"/>
<keyword evidence="1" id="KW-0472">Membrane</keyword>
<dbReference type="RefSeq" id="WP_027448794.1">
    <property type="nucleotide sequence ID" value="NZ_AVPF01000081.1"/>
</dbReference>
<reference evidence="2 3" key="1">
    <citation type="submission" date="2013-08" db="EMBL/GenBank/DDBJ databases">
        <authorList>
            <person name="Huang J."/>
            <person name="Wang G."/>
        </authorList>
    </citation>
    <scope>NUCLEOTIDE SEQUENCE [LARGE SCALE GENOMIC DNA]</scope>
    <source>
        <strain evidence="2 3">BH030004</strain>
    </source>
</reference>
<organism evidence="2 3">
    <name type="scientific">Pontibacillus marinus BH030004 = DSM 16465</name>
    <dbReference type="NCBI Taxonomy" id="1385511"/>
    <lineage>
        <taxon>Bacteria</taxon>
        <taxon>Bacillati</taxon>
        <taxon>Bacillota</taxon>
        <taxon>Bacilli</taxon>
        <taxon>Bacillales</taxon>
        <taxon>Bacillaceae</taxon>
        <taxon>Pontibacillus</taxon>
    </lineage>
</organism>
<keyword evidence="3" id="KW-1185">Reference proteome</keyword>
<feature type="transmembrane region" description="Helical" evidence="1">
    <location>
        <begin position="16"/>
        <end position="37"/>
    </location>
</feature>
<name>A0A0A5FSP6_9BACI</name>
<evidence type="ECO:0000256" key="1">
    <source>
        <dbReference type="SAM" id="Phobius"/>
    </source>
</evidence>
<dbReference type="eggNOG" id="ENOG502Z89H">
    <property type="taxonomic scope" value="Bacteria"/>
</dbReference>
<dbReference type="Proteomes" id="UP000030403">
    <property type="component" value="Unassembled WGS sequence"/>
</dbReference>
<dbReference type="STRING" id="1385511.GCA_000425225_02331"/>
<sequence length="539" mass="61331">MSQNQTGAKKKGMNKWLITAIVFIIVAGFGATAYGVLKENNPMAMYLLAEKNTMEDQWERLEKYNVGSLELQDRMLEEAYQSKQTLSMNLNVEGEQVNQQFPQLMFIQGLLSTAKIEMNTKMNPETKEAYNSIDLLLQGSSMANVHAYQNEDNFSIQAPFAYDKYFTLANDQLGAFFKKMGEPSGGLTEIPNIANYNQASFTSDEMKEITTDYMKTLGEQLKEEQFSLQKGVAYEDKQYDKVTVQISEQEARDMIRTLLIKLREDNRIWSVLNTQMQLQGGQQSMDEDKMKEGIDEAIEGLDQIKLPEGIQVEAYIKDDLVAHEIWTLPIEDTNGEQVDIKVSSEYLKQSKENYLSKATVDVNPAAEEQSFQFSYKENGKSTKDGLHVDYTFDVKFKDKTDDFHGNLALGTDYKENSSKTEFDLTVEGSDPSLQQFPKITGFFNTATKEESQDKLKRNIDLGFDIAMNNPMMGNTKGHVEFHIKQDYSFKDNMEFPEINNQNSVNVMELSDAEMQQISLEIQQNLQKYIGSFTGGFGGF</sequence>
<keyword evidence="1" id="KW-1133">Transmembrane helix</keyword>
<dbReference type="EMBL" id="AVPF01000081">
    <property type="protein sequence ID" value="KGX83806.1"/>
    <property type="molecule type" value="Genomic_DNA"/>
</dbReference>
<evidence type="ECO:0000313" key="2">
    <source>
        <dbReference type="EMBL" id="KGX83806.1"/>
    </source>
</evidence>
<protein>
    <submittedName>
        <fullName evidence="2">Uncharacterized protein</fullName>
    </submittedName>
</protein>
<evidence type="ECO:0000313" key="3">
    <source>
        <dbReference type="Proteomes" id="UP000030403"/>
    </source>
</evidence>
<keyword evidence="1" id="KW-0812">Transmembrane</keyword>